<comment type="caution">
    <text evidence="6">The sequence shown here is derived from an EMBL/GenBank/DDBJ whole genome shotgun (WGS) entry which is preliminary data.</text>
</comment>
<comment type="similarity">
    <text evidence="2">Belongs to the THOC5 family.</text>
</comment>
<dbReference type="Proteomes" id="UP000469890">
    <property type="component" value="Unassembled WGS sequence"/>
</dbReference>
<evidence type="ECO:0000256" key="1">
    <source>
        <dbReference type="ARBA" id="ARBA00004123"/>
    </source>
</evidence>
<dbReference type="InterPro" id="IPR019163">
    <property type="entry name" value="THO_Thoc5"/>
</dbReference>
<keyword evidence="3" id="KW-0539">Nucleus</keyword>
<feature type="coiled-coil region" evidence="4">
    <location>
        <begin position="154"/>
        <end position="188"/>
    </location>
</feature>
<proteinExistence type="inferred from homology"/>
<dbReference type="GO" id="GO:0006406">
    <property type="term" value="P:mRNA export from nucleus"/>
    <property type="evidence" value="ECO:0007669"/>
    <property type="project" value="TreeGrafter"/>
</dbReference>
<protein>
    <submittedName>
        <fullName evidence="6">Fms-interacting protein-domain-containing protein</fullName>
    </submittedName>
</protein>
<evidence type="ECO:0000256" key="3">
    <source>
        <dbReference type="ARBA" id="ARBA00023242"/>
    </source>
</evidence>
<evidence type="ECO:0000313" key="6">
    <source>
        <dbReference type="EMBL" id="KAF1797377.1"/>
    </source>
</evidence>
<evidence type="ECO:0000256" key="4">
    <source>
        <dbReference type="SAM" id="Coils"/>
    </source>
</evidence>
<dbReference type="AlphaFoldDB" id="A0A8H4B9F5"/>
<name>A0A8H4B9F5_MUCCL</name>
<dbReference type="GO" id="GO:0000445">
    <property type="term" value="C:THO complex part of transcription export complex"/>
    <property type="evidence" value="ECO:0007669"/>
    <property type="project" value="TreeGrafter"/>
</dbReference>
<dbReference type="PANTHER" id="PTHR13375:SF3">
    <property type="entry name" value="THO COMPLEX SUBUNIT 5 HOMOLOG"/>
    <property type="match status" value="1"/>
</dbReference>
<sequence>MVMLDSKITLLQEISDAAKKLETILVTQFDKKLDGTLEADSQTSIDYDKIGINFAKLKDRQVGSSTATLESKQATAEAKEHMNGKQVDLHDVMYEKRHILEEIVQCRKFRSVYQDVELIPLDEFKAKAGPEYLENSDNPHQLFINRLKYELVVRAALKEQQEELQLKRTQLIKENRKAQKKVDQYDKLLDDFVQSAAPLEEALEAEHKARNALQDEMVTDQAQETSTSTSTAEVMDTSL</sequence>
<evidence type="ECO:0000313" key="7">
    <source>
        <dbReference type="Proteomes" id="UP000469890"/>
    </source>
</evidence>
<feature type="region of interest" description="Disordered" evidence="5">
    <location>
        <begin position="216"/>
        <end position="239"/>
    </location>
</feature>
<gene>
    <name evidence="6" type="ORF">FB192DRAFT_1399642</name>
</gene>
<dbReference type="EMBL" id="JAAECE010000009">
    <property type="protein sequence ID" value="KAF1797377.1"/>
    <property type="molecule type" value="Genomic_DNA"/>
</dbReference>
<dbReference type="GO" id="GO:0003729">
    <property type="term" value="F:mRNA binding"/>
    <property type="evidence" value="ECO:0007669"/>
    <property type="project" value="TreeGrafter"/>
</dbReference>
<accession>A0A8H4B9F5</accession>
<dbReference type="PANTHER" id="PTHR13375">
    <property type="entry name" value="FMS INTERACTING PROTEIN"/>
    <property type="match status" value="1"/>
</dbReference>
<comment type="subcellular location">
    <subcellularLocation>
        <location evidence="1">Nucleus</location>
    </subcellularLocation>
</comment>
<dbReference type="Pfam" id="PF09766">
    <property type="entry name" value="FmiP_Thoc5"/>
    <property type="match status" value="1"/>
</dbReference>
<keyword evidence="4" id="KW-0175">Coiled coil</keyword>
<organism evidence="6 7">
    <name type="scientific">Mucor circinelloides f. lusitanicus</name>
    <name type="common">Mucor racemosus var. lusitanicus</name>
    <dbReference type="NCBI Taxonomy" id="29924"/>
    <lineage>
        <taxon>Eukaryota</taxon>
        <taxon>Fungi</taxon>
        <taxon>Fungi incertae sedis</taxon>
        <taxon>Mucoromycota</taxon>
        <taxon>Mucoromycotina</taxon>
        <taxon>Mucoromycetes</taxon>
        <taxon>Mucorales</taxon>
        <taxon>Mucorineae</taxon>
        <taxon>Mucoraceae</taxon>
        <taxon>Mucor</taxon>
    </lineage>
</organism>
<reference evidence="6 7" key="1">
    <citation type="submission" date="2019-09" db="EMBL/GenBank/DDBJ databases">
        <authorList>
            <consortium name="DOE Joint Genome Institute"/>
            <person name="Mondo S.J."/>
            <person name="Navarro-Mendoza M.I."/>
            <person name="Perez-Arques C."/>
            <person name="Panchal S."/>
            <person name="Nicolas F.E."/>
            <person name="Ganguly P."/>
            <person name="Pangilinan J."/>
            <person name="Grigoriev I."/>
            <person name="Heitman J."/>
            <person name="Sanya K."/>
            <person name="Garre V."/>
        </authorList>
    </citation>
    <scope>NUCLEOTIDE SEQUENCE [LARGE SCALE GENOMIC DNA]</scope>
    <source>
        <strain evidence="6 7">MU402</strain>
    </source>
</reference>
<evidence type="ECO:0000256" key="5">
    <source>
        <dbReference type="SAM" id="MobiDB-lite"/>
    </source>
</evidence>
<evidence type="ECO:0000256" key="2">
    <source>
        <dbReference type="ARBA" id="ARBA00008044"/>
    </source>
</evidence>